<accession>A0ABS6UNK6</accession>
<organism evidence="1 2">
    <name type="scientific">Pseudonocardia abyssalis</name>
    <dbReference type="NCBI Taxonomy" id="2792008"/>
    <lineage>
        <taxon>Bacteria</taxon>
        <taxon>Bacillati</taxon>
        <taxon>Actinomycetota</taxon>
        <taxon>Actinomycetes</taxon>
        <taxon>Pseudonocardiales</taxon>
        <taxon>Pseudonocardiaceae</taxon>
        <taxon>Pseudonocardia</taxon>
    </lineage>
</organism>
<dbReference type="PIRSF" id="PIRSF021513">
    <property type="entry name" value="GrhN_RubW_prd"/>
    <property type="match status" value="1"/>
</dbReference>
<dbReference type="EMBL" id="JADQDK010000001">
    <property type="protein sequence ID" value="MBW0133812.1"/>
    <property type="molecule type" value="Genomic_DNA"/>
</dbReference>
<keyword evidence="2" id="KW-1185">Reference proteome</keyword>
<proteinExistence type="predicted"/>
<dbReference type="RefSeq" id="WP_218605885.1">
    <property type="nucleotide sequence ID" value="NZ_JADQDK010000001.1"/>
</dbReference>
<protein>
    <submittedName>
        <fullName evidence="1">Nitroreductase family deazaflavin-dependent oxidoreductase</fullName>
    </submittedName>
</protein>
<name>A0ABS6UNK6_9PSEU</name>
<reference evidence="1 2" key="1">
    <citation type="submission" date="2020-11" db="EMBL/GenBank/DDBJ databases">
        <title>Pseudonocardia abyssalis sp. nov. and Pseudonocardia oceani sp. nov., description and phylogenomic analysis of two novel actinomycetes isolated from the deep Southern Ocean.</title>
        <authorList>
            <person name="Parra J."/>
        </authorList>
    </citation>
    <scope>NUCLEOTIDE SEQUENCE [LARGE SCALE GENOMIC DNA]</scope>
    <source>
        <strain evidence="1 2">KRD-168</strain>
    </source>
</reference>
<gene>
    <name evidence="1" type="ORF">I4I81_06045</name>
</gene>
<dbReference type="Proteomes" id="UP000694287">
    <property type="component" value="Unassembled WGS sequence"/>
</dbReference>
<evidence type="ECO:0000313" key="2">
    <source>
        <dbReference type="Proteomes" id="UP000694287"/>
    </source>
</evidence>
<dbReference type="InterPro" id="IPR016791">
    <property type="entry name" value="Polyketide_synth_GrhN/RubW_prd"/>
</dbReference>
<comment type="caution">
    <text evidence="1">The sequence shown here is derived from an EMBL/GenBank/DDBJ whole genome shotgun (WGS) entry which is preliminary data.</text>
</comment>
<evidence type="ECO:0000313" key="1">
    <source>
        <dbReference type="EMBL" id="MBW0133812.1"/>
    </source>
</evidence>
<sequence length="161" mass="17645">MPTTISRRVPPQRLVTLANPLVRAVARSPLHGLVDDALLVLHVVGRRTGRRYDVPVGYVPLDGELVVVTRHAWRVNLRGVAEVEVTHRAHRARRRVRLEEDPATVAATLHRLVVRHGPVQAQRRLGLVFPGGLEPSAAELEVAVREFGLAVLRVADTGSGS</sequence>